<dbReference type="InterPro" id="IPR051625">
    <property type="entry name" value="Signaling_Regulatory_Domain"/>
</dbReference>
<dbReference type="InterPro" id="IPR058923">
    <property type="entry name" value="RCC1-like_dom"/>
</dbReference>
<evidence type="ECO:0000259" key="4">
    <source>
        <dbReference type="PROSITE" id="PS50879"/>
    </source>
</evidence>
<evidence type="ECO:0000256" key="2">
    <source>
        <dbReference type="PROSITE-ProRule" id="PRU00235"/>
    </source>
</evidence>
<evidence type="ECO:0000313" key="5">
    <source>
        <dbReference type="EMBL" id="GMJ08627.1"/>
    </source>
</evidence>
<dbReference type="InterPro" id="IPR044730">
    <property type="entry name" value="RNase_H-like_dom_plant"/>
</dbReference>
<feature type="domain" description="RNase H type-1" evidence="4">
    <location>
        <begin position="5"/>
        <end position="137"/>
    </location>
</feature>
<dbReference type="GO" id="GO:0003676">
    <property type="term" value="F:nucleic acid binding"/>
    <property type="evidence" value="ECO:0007669"/>
    <property type="project" value="InterPro"/>
</dbReference>
<dbReference type="Pfam" id="PF13456">
    <property type="entry name" value="RVT_3"/>
    <property type="match status" value="1"/>
</dbReference>
<dbReference type="PROSITE" id="PS50012">
    <property type="entry name" value="RCC1_3"/>
    <property type="match status" value="5"/>
</dbReference>
<dbReference type="InterPro" id="IPR036397">
    <property type="entry name" value="RNaseH_sf"/>
</dbReference>
<dbReference type="AlphaFoldDB" id="A0A9W7J8K1"/>
<feature type="repeat" description="RCC1" evidence="2">
    <location>
        <begin position="341"/>
        <end position="372"/>
    </location>
</feature>
<name>A0A9W7J8K1_HIBTR</name>
<sequence length="428" mass="46318">MVSSSPGFLKVNVDGATSSNWKSSGIGGILRNAKSKKLGNFSKASGPGLPILAELKAIREGLDWFFDSNWGDKGRLILESDSADALSWIKNPGVCPVMFLQLVQDIGKKVLDRNVILRHIKRGGNWEADSLAKQGIGWGRNQNGQLGLGTTEDSLVPQKIQAFQGISIKMVAAGAEHTAAVSEDGALYGWGWGRYGNLGLGDRTDRLVPEKVSTLGGEKMNMVACGWRHTISVSDTGGLYTYGWSKYGQLGHGDFEDHLVPHKVEALANSFIKQISGGWRHTMALTSGGKLYGWGWNKFGQVGVGDNTDHCSPVQVKFPHEQKVIQVSCGWRHTLAITEERNVFSWGRGTNGQLGHGESMDRNLPKIVEALSCDGSSGQQIESSKLDPLSGKSWVSPTERYAIVPDESGQTVHSERGYGGDVSVPRLT</sequence>
<dbReference type="EMBL" id="BSYR01000052">
    <property type="protein sequence ID" value="GMJ08627.1"/>
    <property type="molecule type" value="Genomic_DNA"/>
</dbReference>
<comment type="caution">
    <text evidence="5">The sequence shown here is derived from an EMBL/GenBank/DDBJ whole genome shotgun (WGS) entry which is preliminary data.</text>
</comment>
<dbReference type="PRINTS" id="PR00633">
    <property type="entry name" value="RCCNDNSATION"/>
</dbReference>
<feature type="repeat" description="RCC1" evidence="2">
    <location>
        <begin position="237"/>
        <end position="288"/>
    </location>
</feature>
<gene>
    <name evidence="5" type="ORF">HRI_004531900</name>
</gene>
<dbReference type="PANTHER" id="PTHR22872:SF10">
    <property type="entry name" value="ULTRAVIOLET-B RECEPTOR UVR8"/>
    <property type="match status" value="1"/>
</dbReference>
<dbReference type="PROSITE" id="PS00626">
    <property type="entry name" value="RCC1_2"/>
    <property type="match status" value="4"/>
</dbReference>
<feature type="region of interest" description="Disordered" evidence="3">
    <location>
        <begin position="405"/>
        <end position="428"/>
    </location>
</feature>
<dbReference type="CDD" id="cd06222">
    <property type="entry name" value="RNase_H_like"/>
    <property type="match status" value="1"/>
</dbReference>
<dbReference type="InterPro" id="IPR002156">
    <property type="entry name" value="RNaseH_domain"/>
</dbReference>
<keyword evidence="1" id="KW-0677">Repeat</keyword>
<protein>
    <recommendedName>
        <fullName evidence="4">RNase H type-1 domain-containing protein</fullName>
    </recommendedName>
</protein>
<feature type="repeat" description="RCC1" evidence="2">
    <location>
        <begin position="133"/>
        <end position="184"/>
    </location>
</feature>
<dbReference type="SUPFAM" id="SSF53098">
    <property type="entry name" value="Ribonuclease H-like"/>
    <property type="match status" value="1"/>
</dbReference>
<dbReference type="InterPro" id="IPR009091">
    <property type="entry name" value="RCC1/BLIP-II"/>
</dbReference>
<dbReference type="Pfam" id="PF25390">
    <property type="entry name" value="WD40_RLD"/>
    <property type="match status" value="1"/>
</dbReference>
<evidence type="ECO:0000256" key="1">
    <source>
        <dbReference type="ARBA" id="ARBA00022737"/>
    </source>
</evidence>
<feature type="repeat" description="RCC1" evidence="2">
    <location>
        <begin position="185"/>
        <end position="236"/>
    </location>
</feature>
<accession>A0A9W7J8K1</accession>
<dbReference type="PROSITE" id="PS50879">
    <property type="entry name" value="RNASE_H_1"/>
    <property type="match status" value="1"/>
</dbReference>
<dbReference type="InterPro" id="IPR000408">
    <property type="entry name" value="Reg_chr_condens"/>
</dbReference>
<evidence type="ECO:0000313" key="6">
    <source>
        <dbReference type="Proteomes" id="UP001165190"/>
    </source>
</evidence>
<dbReference type="InterPro" id="IPR012337">
    <property type="entry name" value="RNaseH-like_sf"/>
</dbReference>
<proteinExistence type="predicted"/>
<feature type="repeat" description="RCC1" evidence="2">
    <location>
        <begin position="289"/>
        <end position="340"/>
    </location>
</feature>
<dbReference type="Gene3D" id="2.130.10.30">
    <property type="entry name" value="Regulator of chromosome condensation 1/beta-lactamase-inhibitor protein II"/>
    <property type="match status" value="1"/>
</dbReference>
<keyword evidence="6" id="KW-1185">Reference proteome</keyword>
<evidence type="ECO:0000256" key="3">
    <source>
        <dbReference type="SAM" id="MobiDB-lite"/>
    </source>
</evidence>
<dbReference type="OrthoDB" id="8068875at2759"/>
<organism evidence="5 6">
    <name type="scientific">Hibiscus trionum</name>
    <name type="common">Flower of an hour</name>
    <dbReference type="NCBI Taxonomy" id="183268"/>
    <lineage>
        <taxon>Eukaryota</taxon>
        <taxon>Viridiplantae</taxon>
        <taxon>Streptophyta</taxon>
        <taxon>Embryophyta</taxon>
        <taxon>Tracheophyta</taxon>
        <taxon>Spermatophyta</taxon>
        <taxon>Magnoliopsida</taxon>
        <taxon>eudicotyledons</taxon>
        <taxon>Gunneridae</taxon>
        <taxon>Pentapetalae</taxon>
        <taxon>rosids</taxon>
        <taxon>malvids</taxon>
        <taxon>Malvales</taxon>
        <taxon>Malvaceae</taxon>
        <taxon>Malvoideae</taxon>
        <taxon>Hibiscus</taxon>
    </lineage>
</organism>
<dbReference type="SUPFAM" id="SSF50985">
    <property type="entry name" value="RCC1/BLIP-II"/>
    <property type="match status" value="1"/>
</dbReference>
<dbReference type="Proteomes" id="UP001165190">
    <property type="component" value="Unassembled WGS sequence"/>
</dbReference>
<reference evidence="5" key="1">
    <citation type="submission" date="2023-05" db="EMBL/GenBank/DDBJ databases">
        <title>Genome and transcriptome analyses reveal genes involved in the formation of fine ridges on petal epidermal cells in Hibiscus trionum.</title>
        <authorList>
            <person name="Koshimizu S."/>
            <person name="Masuda S."/>
            <person name="Ishii T."/>
            <person name="Shirasu K."/>
            <person name="Hoshino A."/>
            <person name="Arita M."/>
        </authorList>
    </citation>
    <scope>NUCLEOTIDE SEQUENCE</scope>
    <source>
        <strain evidence="5">Hamamatsu line</strain>
    </source>
</reference>
<dbReference type="PANTHER" id="PTHR22872">
    <property type="entry name" value="BTK-BINDING PROTEIN-RELATED"/>
    <property type="match status" value="1"/>
</dbReference>
<dbReference type="GO" id="GO:0004523">
    <property type="term" value="F:RNA-DNA hybrid ribonuclease activity"/>
    <property type="evidence" value="ECO:0007669"/>
    <property type="project" value="InterPro"/>
</dbReference>
<dbReference type="Gene3D" id="3.30.420.10">
    <property type="entry name" value="Ribonuclease H-like superfamily/Ribonuclease H"/>
    <property type="match status" value="1"/>
</dbReference>